<comment type="caution">
    <text evidence="2">The sequence shown here is derived from an EMBL/GenBank/DDBJ whole genome shotgun (WGS) entry which is preliminary data.</text>
</comment>
<protein>
    <submittedName>
        <fullName evidence="2">Uncharacterized protein</fullName>
    </submittedName>
</protein>
<sequence length="81" mass="9087">MLNGFIAYALLIIVGVLTSASFGMPPPPPPMSASIAVGGIQTHRESRALTPSVKNWCIFYREKCRMMMYRDAIKRGDEFDY</sequence>
<reference evidence="2 3" key="1">
    <citation type="submission" date="2020-04" db="EMBL/GenBank/DDBJ databases">
        <authorList>
            <person name="Laetsch R D."/>
            <person name="Stevens L."/>
            <person name="Kumar S."/>
            <person name="Blaxter L. M."/>
        </authorList>
    </citation>
    <scope>NUCLEOTIDE SEQUENCE [LARGE SCALE GENOMIC DNA]</scope>
</reference>
<keyword evidence="3" id="KW-1185">Reference proteome</keyword>
<evidence type="ECO:0000313" key="3">
    <source>
        <dbReference type="Proteomes" id="UP000494206"/>
    </source>
</evidence>
<evidence type="ECO:0000313" key="2">
    <source>
        <dbReference type="EMBL" id="CAB3404920.1"/>
    </source>
</evidence>
<dbReference type="EMBL" id="CADEPM010000004">
    <property type="protein sequence ID" value="CAB3404920.1"/>
    <property type="molecule type" value="Genomic_DNA"/>
</dbReference>
<gene>
    <name evidence="2" type="ORF">CBOVIS_LOCUS7179</name>
</gene>
<feature type="signal peptide" evidence="1">
    <location>
        <begin position="1"/>
        <end position="23"/>
    </location>
</feature>
<name>A0A8S1EZF9_9PELO</name>
<organism evidence="2 3">
    <name type="scientific">Caenorhabditis bovis</name>
    <dbReference type="NCBI Taxonomy" id="2654633"/>
    <lineage>
        <taxon>Eukaryota</taxon>
        <taxon>Metazoa</taxon>
        <taxon>Ecdysozoa</taxon>
        <taxon>Nematoda</taxon>
        <taxon>Chromadorea</taxon>
        <taxon>Rhabditida</taxon>
        <taxon>Rhabditina</taxon>
        <taxon>Rhabditomorpha</taxon>
        <taxon>Rhabditoidea</taxon>
        <taxon>Rhabditidae</taxon>
        <taxon>Peloderinae</taxon>
        <taxon>Caenorhabditis</taxon>
    </lineage>
</organism>
<dbReference type="Proteomes" id="UP000494206">
    <property type="component" value="Unassembled WGS sequence"/>
</dbReference>
<dbReference type="AlphaFoldDB" id="A0A8S1EZF9"/>
<keyword evidence="1" id="KW-0732">Signal</keyword>
<proteinExistence type="predicted"/>
<accession>A0A8S1EZF9</accession>
<feature type="chain" id="PRO_5035893943" evidence="1">
    <location>
        <begin position="24"/>
        <end position="81"/>
    </location>
</feature>
<evidence type="ECO:0000256" key="1">
    <source>
        <dbReference type="SAM" id="SignalP"/>
    </source>
</evidence>